<reference evidence="1 2" key="1">
    <citation type="journal article" date="2019" name="Sci. Rep.">
        <title>Orb-weaving spider Araneus ventricosus genome elucidates the spidroin gene catalogue.</title>
        <authorList>
            <person name="Kono N."/>
            <person name="Nakamura H."/>
            <person name="Ohtoshi R."/>
            <person name="Moran D.A.P."/>
            <person name="Shinohara A."/>
            <person name="Yoshida Y."/>
            <person name="Fujiwara M."/>
            <person name="Mori M."/>
            <person name="Tomita M."/>
            <person name="Arakawa K."/>
        </authorList>
    </citation>
    <scope>NUCLEOTIDE SEQUENCE [LARGE SCALE GENOMIC DNA]</scope>
</reference>
<dbReference type="EMBL" id="BGPR01026555">
    <property type="protein sequence ID" value="GBN96377.1"/>
    <property type="molecule type" value="Genomic_DNA"/>
</dbReference>
<evidence type="ECO:0000313" key="2">
    <source>
        <dbReference type="Proteomes" id="UP000499080"/>
    </source>
</evidence>
<keyword evidence="2" id="KW-1185">Reference proteome</keyword>
<accession>A0A4Y2T734</accession>
<proteinExistence type="predicted"/>
<organism evidence="1 2">
    <name type="scientific">Araneus ventricosus</name>
    <name type="common">Orbweaver spider</name>
    <name type="synonym">Epeira ventricosa</name>
    <dbReference type="NCBI Taxonomy" id="182803"/>
    <lineage>
        <taxon>Eukaryota</taxon>
        <taxon>Metazoa</taxon>
        <taxon>Ecdysozoa</taxon>
        <taxon>Arthropoda</taxon>
        <taxon>Chelicerata</taxon>
        <taxon>Arachnida</taxon>
        <taxon>Araneae</taxon>
        <taxon>Araneomorphae</taxon>
        <taxon>Entelegynae</taxon>
        <taxon>Araneoidea</taxon>
        <taxon>Araneidae</taxon>
        <taxon>Araneus</taxon>
    </lineage>
</organism>
<protein>
    <submittedName>
        <fullName evidence="1">Uncharacterized protein</fullName>
    </submittedName>
</protein>
<dbReference type="Proteomes" id="UP000499080">
    <property type="component" value="Unassembled WGS sequence"/>
</dbReference>
<evidence type="ECO:0000313" key="1">
    <source>
        <dbReference type="EMBL" id="GBN96377.1"/>
    </source>
</evidence>
<sequence length="100" mass="11421">MVLQSRCVRYCSNFSPSGRKEILKTRYFTLEEDIQRFFDDGEQNEIDFVTVSPENVKAGDEEVRNANILTNENNVLLSNTAGPLFKNAVEKSFCLPMSSY</sequence>
<comment type="caution">
    <text evidence="1">The sequence shown here is derived from an EMBL/GenBank/DDBJ whole genome shotgun (WGS) entry which is preliminary data.</text>
</comment>
<name>A0A4Y2T734_ARAVE</name>
<gene>
    <name evidence="1" type="ORF">AVEN_83286_1</name>
</gene>
<dbReference type="AlphaFoldDB" id="A0A4Y2T734"/>